<keyword evidence="1" id="KW-1133">Transmembrane helix</keyword>
<keyword evidence="1" id="KW-0812">Transmembrane</keyword>
<dbReference type="AlphaFoldDB" id="A0A8S9M048"/>
<accession>A0A8S9M048</accession>
<gene>
    <name evidence="2" type="ORF">F2Q70_00010149</name>
</gene>
<protein>
    <submittedName>
        <fullName evidence="2">Uncharacterized protein</fullName>
    </submittedName>
</protein>
<organism evidence="2">
    <name type="scientific">Brassica cretica</name>
    <name type="common">Mustard</name>
    <dbReference type="NCBI Taxonomy" id="69181"/>
    <lineage>
        <taxon>Eukaryota</taxon>
        <taxon>Viridiplantae</taxon>
        <taxon>Streptophyta</taxon>
        <taxon>Embryophyta</taxon>
        <taxon>Tracheophyta</taxon>
        <taxon>Spermatophyta</taxon>
        <taxon>Magnoliopsida</taxon>
        <taxon>eudicotyledons</taxon>
        <taxon>Gunneridae</taxon>
        <taxon>Pentapetalae</taxon>
        <taxon>rosids</taxon>
        <taxon>malvids</taxon>
        <taxon>Brassicales</taxon>
        <taxon>Brassicaceae</taxon>
        <taxon>Brassiceae</taxon>
        <taxon>Brassica</taxon>
    </lineage>
</organism>
<sequence>MESEYSSAGVGNLEPSIATWHFQIAVYFAFGFFFLRLFLDRFVFQVSNYEQSLLLLCGIDYGS</sequence>
<evidence type="ECO:0000313" key="2">
    <source>
        <dbReference type="EMBL" id="KAF2611431.1"/>
    </source>
</evidence>
<reference evidence="2" key="1">
    <citation type="submission" date="2019-12" db="EMBL/GenBank/DDBJ databases">
        <title>Genome sequencing and annotation of Brassica cretica.</title>
        <authorList>
            <person name="Studholme D.J."/>
            <person name="Sarris P.F."/>
        </authorList>
    </citation>
    <scope>NUCLEOTIDE SEQUENCE</scope>
    <source>
        <strain evidence="2">PFS-102/07</strain>
        <tissue evidence="2">Leaf</tissue>
    </source>
</reference>
<feature type="transmembrane region" description="Helical" evidence="1">
    <location>
        <begin position="20"/>
        <end position="39"/>
    </location>
</feature>
<dbReference type="EMBL" id="QGKY02000089">
    <property type="protein sequence ID" value="KAF2611431.1"/>
    <property type="molecule type" value="Genomic_DNA"/>
</dbReference>
<proteinExistence type="predicted"/>
<name>A0A8S9M048_BRACR</name>
<comment type="caution">
    <text evidence="2">The sequence shown here is derived from an EMBL/GenBank/DDBJ whole genome shotgun (WGS) entry which is preliminary data.</text>
</comment>
<keyword evidence="1" id="KW-0472">Membrane</keyword>
<evidence type="ECO:0000256" key="1">
    <source>
        <dbReference type="SAM" id="Phobius"/>
    </source>
</evidence>